<dbReference type="InterPro" id="IPR051135">
    <property type="entry name" value="Gal/GlcNAc/GalNAc_ST"/>
</dbReference>
<dbReference type="Gene3D" id="3.40.50.300">
    <property type="entry name" value="P-loop containing nucleotide triphosphate hydrolases"/>
    <property type="match status" value="1"/>
</dbReference>
<dbReference type="GO" id="GO:0001517">
    <property type="term" value="F:N-acetylglucosamine 6-O-sulfotransferase activity"/>
    <property type="evidence" value="ECO:0007669"/>
    <property type="project" value="TreeGrafter"/>
</dbReference>
<feature type="domain" description="Sulfotransferase" evidence="2">
    <location>
        <begin position="78"/>
        <end position="404"/>
    </location>
</feature>
<evidence type="ECO:0000259" key="2">
    <source>
        <dbReference type="Pfam" id="PF00685"/>
    </source>
</evidence>
<evidence type="ECO:0000313" key="3">
    <source>
        <dbReference type="EMBL" id="TNN00517.1"/>
    </source>
</evidence>
<dbReference type="Pfam" id="PF00685">
    <property type="entry name" value="Sulfotransfer_1"/>
    <property type="match status" value="1"/>
</dbReference>
<dbReference type="InterPro" id="IPR027417">
    <property type="entry name" value="P-loop_NTPase"/>
</dbReference>
<dbReference type="InterPro" id="IPR000863">
    <property type="entry name" value="Sulfotransferase_dom"/>
</dbReference>
<comment type="similarity">
    <text evidence="1">Belongs to the sulfotransferase 1 family.</text>
</comment>
<dbReference type="GO" id="GO:0006044">
    <property type="term" value="P:N-acetylglucosamine metabolic process"/>
    <property type="evidence" value="ECO:0007669"/>
    <property type="project" value="TreeGrafter"/>
</dbReference>
<dbReference type="Proteomes" id="UP000516260">
    <property type="component" value="Chromosome 12"/>
</dbReference>
<name>A0A4Z2C8E8_9TELE</name>
<dbReference type="EMBL" id="SWLE01000004">
    <property type="protein sequence ID" value="TNN00517.1"/>
    <property type="molecule type" value="Genomic_DNA"/>
</dbReference>
<proteinExistence type="inferred from homology"/>
<keyword evidence="1" id="KW-0808">Transferase</keyword>
<gene>
    <name evidence="3" type="ORF">fugu_011763</name>
</gene>
<dbReference type="EC" id="2.8.2.-" evidence="1"/>
<dbReference type="PANTHER" id="PTHR10704">
    <property type="entry name" value="CARBOHYDRATE SULFOTRANSFERASE"/>
    <property type="match status" value="1"/>
</dbReference>
<organism evidence="3 4">
    <name type="scientific">Takifugu bimaculatus</name>
    <dbReference type="NCBI Taxonomy" id="433685"/>
    <lineage>
        <taxon>Eukaryota</taxon>
        <taxon>Metazoa</taxon>
        <taxon>Chordata</taxon>
        <taxon>Craniata</taxon>
        <taxon>Vertebrata</taxon>
        <taxon>Euteleostomi</taxon>
        <taxon>Actinopterygii</taxon>
        <taxon>Neopterygii</taxon>
        <taxon>Teleostei</taxon>
        <taxon>Neoteleostei</taxon>
        <taxon>Acanthomorphata</taxon>
        <taxon>Eupercaria</taxon>
        <taxon>Tetraodontiformes</taxon>
        <taxon>Tetradontoidea</taxon>
        <taxon>Tetraodontidae</taxon>
        <taxon>Takifugu</taxon>
    </lineage>
</organism>
<protein>
    <recommendedName>
        <fullName evidence="1">Sulfotransferase</fullName>
        <ecNumber evidence="1">2.8.2.-</ecNumber>
    </recommendedName>
</protein>
<accession>A0A4Z2C8E8</accession>
<sequence>MREECRATGGGKMECSWKTVLLLVCASLGVQYTAIRTLRDSVPGPCQGAYHCQSRHHRDIRWRALCDDGLMPNESPRKHILLFATTRSGSSFTGQLLNQHPEVFYVFEPLYHVQQAFTNSSSRLRRNLDRRALLGAYRDLLLNLYTCDLHFIENYIRPEPQEHVTSSFFRRSSSHALCSPPVCMDGVNAASPDSPDEAWCPKKCGALNLTLASLSCLSKEHIAIKTVRVPEVGDLRTLTEDPRLDLKIIHLVRDPRAILASRIMAFSEQFRPWKIWNSTGRQPRYVDLSQITSTCKDMTASAETGLQRLAWLRGRYLLVRYEDLAFNPKDKAGEIYRFVGLEMESRVQAWITKNTRSNGSSQSEWNYRYSTNRDSRATAESWRLRLTFDIVKTVQELCTDALSLLGYKKVHSAAELRNLSHSLVEIRTF</sequence>
<dbReference type="AlphaFoldDB" id="A0A4Z2C8E8"/>
<comment type="caution">
    <text evidence="3">The sequence shown here is derived from an EMBL/GenBank/DDBJ whole genome shotgun (WGS) entry which is preliminary data.</text>
</comment>
<dbReference type="GO" id="GO:0006790">
    <property type="term" value="P:sulfur compound metabolic process"/>
    <property type="evidence" value="ECO:0007669"/>
    <property type="project" value="TreeGrafter"/>
</dbReference>
<dbReference type="PANTHER" id="PTHR10704:SF66">
    <property type="entry name" value="SULFOTRANSFERASE"/>
    <property type="match status" value="1"/>
</dbReference>
<evidence type="ECO:0000313" key="4">
    <source>
        <dbReference type="Proteomes" id="UP000516260"/>
    </source>
</evidence>
<evidence type="ECO:0000256" key="1">
    <source>
        <dbReference type="RuleBase" id="RU361155"/>
    </source>
</evidence>
<dbReference type="SUPFAM" id="SSF52540">
    <property type="entry name" value="P-loop containing nucleoside triphosphate hydrolases"/>
    <property type="match status" value="1"/>
</dbReference>
<keyword evidence="4" id="KW-1185">Reference proteome</keyword>
<reference evidence="3 4" key="1">
    <citation type="submission" date="2019-04" db="EMBL/GenBank/DDBJ databases">
        <title>The sequence and de novo assembly of Takifugu bimaculatus genome using PacBio and Hi-C technologies.</title>
        <authorList>
            <person name="Xu P."/>
            <person name="Liu B."/>
            <person name="Zhou Z."/>
        </authorList>
    </citation>
    <scope>NUCLEOTIDE SEQUENCE [LARGE SCALE GENOMIC DNA]</scope>
    <source>
        <strain evidence="3">TB-2018</strain>
        <tissue evidence="3">Muscle</tissue>
    </source>
</reference>